<proteinExistence type="predicted"/>
<sequence length="41" mass="3897">MLATVLAIALLSAGALILGLGVGVSSEAARTGCDRNGAGLI</sequence>
<protein>
    <submittedName>
        <fullName evidence="1">Uncharacterized protein</fullName>
    </submittedName>
</protein>
<accession>A0ABQ4U385</accession>
<evidence type="ECO:0000313" key="1">
    <source>
        <dbReference type="EMBL" id="GJE61934.1"/>
    </source>
</evidence>
<evidence type="ECO:0000313" key="2">
    <source>
        <dbReference type="Proteomes" id="UP001055057"/>
    </source>
</evidence>
<organism evidence="1 2">
    <name type="scientific">Methylobacterium trifolii</name>
    <dbReference type="NCBI Taxonomy" id="1003092"/>
    <lineage>
        <taxon>Bacteria</taxon>
        <taxon>Pseudomonadati</taxon>
        <taxon>Pseudomonadota</taxon>
        <taxon>Alphaproteobacteria</taxon>
        <taxon>Hyphomicrobiales</taxon>
        <taxon>Methylobacteriaceae</taxon>
        <taxon>Methylobacterium</taxon>
    </lineage>
</organism>
<comment type="caution">
    <text evidence="1">The sequence shown here is derived from an EMBL/GenBank/DDBJ whole genome shotgun (WGS) entry which is preliminary data.</text>
</comment>
<dbReference type="RefSeq" id="WP_283215036.1">
    <property type="nucleotide sequence ID" value="NZ_BPRB01000258.1"/>
</dbReference>
<dbReference type="Proteomes" id="UP001055057">
    <property type="component" value="Unassembled WGS sequence"/>
</dbReference>
<name>A0ABQ4U385_9HYPH</name>
<keyword evidence="2" id="KW-1185">Reference proteome</keyword>
<reference evidence="1" key="2">
    <citation type="submission" date="2021-08" db="EMBL/GenBank/DDBJ databases">
        <authorList>
            <person name="Tani A."/>
            <person name="Ola A."/>
            <person name="Ogura Y."/>
            <person name="Katsura K."/>
            <person name="Hayashi T."/>
        </authorList>
    </citation>
    <scope>NUCLEOTIDE SEQUENCE</scope>
    <source>
        <strain evidence="1">DSM 23632</strain>
    </source>
</reference>
<gene>
    <name evidence="1" type="ORF">MPOCJGCO_4062</name>
</gene>
<reference evidence="1" key="1">
    <citation type="journal article" date="2021" name="Front. Microbiol.">
        <title>Comprehensive Comparative Genomics and Phenotyping of Methylobacterium Species.</title>
        <authorList>
            <person name="Alessa O."/>
            <person name="Ogura Y."/>
            <person name="Fujitani Y."/>
            <person name="Takami H."/>
            <person name="Hayashi T."/>
            <person name="Sahin N."/>
            <person name="Tani A."/>
        </authorList>
    </citation>
    <scope>NUCLEOTIDE SEQUENCE</scope>
    <source>
        <strain evidence="1">DSM 23632</strain>
    </source>
</reference>
<dbReference type="EMBL" id="BPRB01000258">
    <property type="protein sequence ID" value="GJE61934.1"/>
    <property type="molecule type" value="Genomic_DNA"/>
</dbReference>